<evidence type="ECO:0000313" key="2">
    <source>
        <dbReference type="Proteomes" id="UP000184339"/>
    </source>
</evidence>
<gene>
    <name evidence="1" type="ORF">SAMN05192549_10444</name>
</gene>
<reference evidence="2" key="1">
    <citation type="submission" date="2016-11" db="EMBL/GenBank/DDBJ databases">
        <authorList>
            <person name="Varghese N."/>
            <person name="Submissions S."/>
        </authorList>
    </citation>
    <scope>NUCLEOTIDE SEQUENCE [LARGE SCALE GENOMIC DNA]</scope>
    <source>
        <strain evidence="2">Sac-22</strain>
    </source>
</reference>
<organism evidence="1 2">
    <name type="scientific">Duganella sacchari</name>
    <dbReference type="NCBI Taxonomy" id="551987"/>
    <lineage>
        <taxon>Bacteria</taxon>
        <taxon>Pseudomonadati</taxon>
        <taxon>Pseudomonadota</taxon>
        <taxon>Betaproteobacteria</taxon>
        <taxon>Burkholderiales</taxon>
        <taxon>Oxalobacteraceae</taxon>
        <taxon>Telluria group</taxon>
        <taxon>Duganella</taxon>
    </lineage>
</organism>
<dbReference type="AlphaFoldDB" id="A0A1M7NN57"/>
<dbReference type="EMBL" id="FRCX01000004">
    <property type="protein sequence ID" value="SHN04776.1"/>
    <property type="molecule type" value="Genomic_DNA"/>
</dbReference>
<proteinExistence type="predicted"/>
<protein>
    <submittedName>
        <fullName evidence="1">Uncharacterized protein</fullName>
    </submittedName>
</protein>
<dbReference type="Proteomes" id="UP000184339">
    <property type="component" value="Unassembled WGS sequence"/>
</dbReference>
<evidence type="ECO:0000313" key="1">
    <source>
        <dbReference type="EMBL" id="SHN04776.1"/>
    </source>
</evidence>
<sequence>MYRTFVQAHVIGINLENLTNDHYCCYPKKVDGEQPKVFLNMAEKADWLA</sequence>
<name>A0A1M7NN57_9BURK</name>
<accession>A0A1M7NN57</accession>
<keyword evidence="2" id="KW-1185">Reference proteome</keyword>